<keyword evidence="5" id="KW-1185">Reference proteome</keyword>
<dbReference type="InterPro" id="IPR036291">
    <property type="entry name" value="NAD(P)-bd_dom_sf"/>
</dbReference>
<comment type="similarity">
    <text evidence="1 3">Belongs to the short-chain dehydrogenases/reductases (SDR) family.</text>
</comment>
<sequence length="275" mass="30708">MSQTVLITGASSGIGKETAKILIQEGYTVYATARRVEKMEDLRKLGGIPIKMDITKEDEVLATVKQIKQNYQSVDVLINNAGFGMYGTIEDTSIEDARYQFEVNLFGLARLTQLILPDMREKRGGKIVNLSSMVGKIYTPMGAWYNATKHALEAWSDCLRIETQAFNIDVIIIEPGIIGTEFGEVFIEPMLKRSGNGAYQDLAQGFAKACHDVYDNPGNSSPPSTIAKIILRAIQAKHPKTRYVAGKMAVPMMWTRKWLGDRVYDWILTTMIRSS</sequence>
<dbReference type="InterPro" id="IPR020904">
    <property type="entry name" value="Sc_DH/Rdtase_CS"/>
</dbReference>
<dbReference type="AlphaFoldDB" id="A0A1L9QNU5"/>
<dbReference type="Pfam" id="PF00106">
    <property type="entry name" value="adh_short"/>
    <property type="match status" value="1"/>
</dbReference>
<dbReference type="Proteomes" id="UP000183940">
    <property type="component" value="Unassembled WGS sequence"/>
</dbReference>
<reference evidence="4" key="1">
    <citation type="submission" date="2016-10" db="EMBL/GenBank/DDBJ databases">
        <title>CRISPR-Cas defence system in Roseofilum reptotaenium: evidence of a bacteriophage-cyanobacterium arms race in the coral black band disease.</title>
        <authorList>
            <person name="Buerger P."/>
            <person name="Wood-Charlson E.M."/>
            <person name="Weynberg K.D."/>
            <person name="Willis B."/>
            <person name="Van Oppen M.J."/>
        </authorList>
    </citation>
    <scope>NUCLEOTIDE SEQUENCE [LARGE SCALE GENOMIC DNA]</scope>
    <source>
        <strain evidence="4">AO1-A</strain>
    </source>
</reference>
<dbReference type="Gene3D" id="3.40.50.720">
    <property type="entry name" value="NAD(P)-binding Rossmann-like Domain"/>
    <property type="match status" value="1"/>
</dbReference>
<dbReference type="PRINTS" id="PR00081">
    <property type="entry name" value="GDHRDH"/>
</dbReference>
<dbReference type="GO" id="GO:0016491">
    <property type="term" value="F:oxidoreductase activity"/>
    <property type="evidence" value="ECO:0007669"/>
    <property type="project" value="UniProtKB-KW"/>
</dbReference>
<evidence type="ECO:0000313" key="4">
    <source>
        <dbReference type="EMBL" id="OJJ24335.1"/>
    </source>
</evidence>
<name>A0A1L9QNU5_9CYAN</name>
<accession>A0A1L9QNU5</accession>
<dbReference type="EMBL" id="MLAW01000033">
    <property type="protein sequence ID" value="OJJ24335.1"/>
    <property type="molecule type" value="Genomic_DNA"/>
</dbReference>
<evidence type="ECO:0000256" key="1">
    <source>
        <dbReference type="ARBA" id="ARBA00006484"/>
    </source>
</evidence>
<dbReference type="NCBIfam" id="NF004826">
    <property type="entry name" value="PRK06182.1"/>
    <property type="match status" value="1"/>
</dbReference>
<comment type="caution">
    <text evidence="4">The sequence shown here is derived from an EMBL/GenBank/DDBJ whole genome shotgun (WGS) entry which is preliminary data.</text>
</comment>
<dbReference type="PROSITE" id="PS00061">
    <property type="entry name" value="ADH_SHORT"/>
    <property type="match status" value="1"/>
</dbReference>
<dbReference type="PANTHER" id="PTHR44169:SF6">
    <property type="entry name" value="NADPH-DEPENDENT 1-ACYLDIHYDROXYACETONE PHOSPHATE REDUCTASE"/>
    <property type="match status" value="1"/>
</dbReference>
<gene>
    <name evidence="4" type="ORF">BI308_17270</name>
</gene>
<evidence type="ECO:0000313" key="5">
    <source>
        <dbReference type="Proteomes" id="UP000183940"/>
    </source>
</evidence>
<dbReference type="PANTHER" id="PTHR44169">
    <property type="entry name" value="NADPH-DEPENDENT 1-ACYLDIHYDROXYACETONE PHOSPHATE REDUCTASE"/>
    <property type="match status" value="1"/>
</dbReference>
<dbReference type="PRINTS" id="PR00080">
    <property type="entry name" value="SDRFAMILY"/>
</dbReference>
<evidence type="ECO:0000256" key="3">
    <source>
        <dbReference type="RuleBase" id="RU000363"/>
    </source>
</evidence>
<dbReference type="STRING" id="1925591.BI308_17270"/>
<dbReference type="CDD" id="cd05374">
    <property type="entry name" value="17beta-HSD-like_SDR_c"/>
    <property type="match status" value="1"/>
</dbReference>
<dbReference type="InterPro" id="IPR002347">
    <property type="entry name" value="SDR_fam"/>
</dbReference>
<evidence type="ECO:0000256" key="2">
    <source>
        <dbReference type="ARBA" id="ARBA00023002"/>
    </source>
</evidence>
<organism evidence="4 5">
    <name type="scientific">Roseofilum reptotaenium AO1-A</name>
    <dbReference type="NCBI Taxonomy" id="1925591"/>
    <lineage>
        <taxon>Bacteria</taxon>
        <taxon>Bacillati</taxon>
        <taxon>Cyanobacteriota</taxon>
        <taxon>Cyanophyceae</taxon>
        <taxon>Desertifilales</taxon>
        <taxon>Desertifilaceae</taxon>
        <taxon>Roseofilum</taxon>
    </lineage>
</organism>
<protein>
    <submittedName>
        <fullName evidence="4">Short-chain dehydrogenase/reductase</fullName>
    </submittedName>
</protein>
<keyword evidence="2" id="KW-0560">Oxidoreductase</keyword>
<dbReference type="SUPFAM" id="SSF51735">
    <property type="entry name" value="NAD(P)-binding Rossmann-fold domains"/>
    <property type="match status" value="1"/>
</dbReference>
<proteinExistence type="inferred from homology"/>